<feature type="coiled-coil region" evidence="1">
    <location>
        <begin position="606"/>
        <end position="650"/>
    </location>
</feature>
<dbReference type="Pfam" id="PF13863">
    <property type="entry name" value="DUF4200"/>
    <property type="match status" value="1"/>
</dbReference>
<dbReference type="AlphaFoldDB" id="A0A078APW6"/>
<feature type="region of interest" description="Disordered" evidence="2">
    <location>
        <begin position="658"/>
        <end position="679"/>
    </location>
</feature>
<evidence type="ECO:0000256" key="1">
    <source>
        <dbReference type="SAM" id="Coils"/>
    </source>
</evidence>
<keyword evidence="5" id="KW-1185">Reference proteome</keyword>
<feature type="coiled-coil region" evidence="1">
    <location>
        <begin position="267"/>
        <end position="301"/>
    </location>
</feature>
<dbReference type="EMBL" id="CCKQ01012404">
    <property type="protein sequence ID" value="CDW84021.1"/>
    <property type="molecule type" value="Genomic_DNA"/>
</dbReference>
<feature type="domain" description="DUF4200" evidence="3">
    <location>
        <begin position="203"/>
        <end position="315"/>
    </location>
</feature>
<feature type="region of interest" description="Disordered" evidence="2">
    <location>
        <begin position="515"/>
        <end position="534"/>
    </location>
</feature>
<gene>
    <name evidence="4" type="primary">Contig10588.g11305</name>
    <name evidence="4" type="ORF">STYLEM_13078</name>
</gene>
<sequence length="1015" mass="119088">MKSAGKSVFQSVPFSETGLPTLGLNRYRNQEIKNDSINPFSVQRETEKLLIARERERDFRDSNKLHQESLRVFQKGIQTRQNRAGAIREINSIKPSKSSKYYQQNENQLALLNASDDQIRQKYNIFDENSNGLQKYEKMIKIGMADESNNYQNRDDQSFHSKASMSQTYSSSHYDIQAFRPKVTDYLSKGRENKETARDFVLNARNILVAQISINDKSEETERLKEYIIMEKEKLQEAKKTFDEDKDKFQKYMDDLNRKAEETAFEVSKLISEKNEKMDRISELMNNIQLKKSKTKQIEEKLNLYKQHKKFLDGLAVSAGRKQARTKVKQQVEDISAANSPDQQKINLMPRGKSTKKELGQFFLTQINQNGGNIVQKRIESLPIVDEFDKELNSFSEKEDNGSNQGDGDFEIYFDKFTLLDHLAHLEEDNLFKIHLIQEDEQALEKLRKGIDQKVKVKEKEIADVQMNIEILQQSIHNLGNKLQFLESNMKVKSSLSNHESSKAVNNWVGASQKDKKAAFQNPNQNTNQSMELSSDKQNPFTMLQQLTGCSKDQLGKLSSLISNLLEKVGIKQEDQSNKLEMIRKIEQKLLYLTEARDFIAIGNKKKDLEKKEVELHNNRKQERIQKKKIVEEELRLERQKKNMARIKKQEELKIFHGRRETQRAKKEDLRPKEKNDDKPSQVILDQLKYIGVKVFEDEQKLLLQQQAQLLQLIAYDKNPNLRHLLKSVKELRYYRRLKYQGIGRAVETVDLMIDRFVKYDIGDIYDIRTFFTNNELGRQVKGKSFYLAGKHTLAELEKLSEQIQEMIRCQEIYSDDQTQQDENQFQRAKSLIEKSQESTRQVFQDLSKINENQMIQVQNVTHDAAQKEITKLWAMKTKEENERFLKEMELLKQTNERKYRQDWDLSDQNQNVDQTSESNNAGQIQIFPRAQIESIDPLIDKNKIQEQTQIREIHVEIQADESEDEEENQMFVEGSCFMYPKQVCLCKVVDEDMDLREHDFFEDAIRVKKHKIHL</sequence>
<organism evidence="4 5">
    <name type="scientific">Stylonychia lemnae</name>
    <name type="common">Ciliate</name>
    <dbReference type="NCBI Taxonomy" id="5949"/>
    <lineage>
        <taxon>Eukaryota</taxon>
        <taxon>Sar</taxon>
        <taxon>Alveolata</taxon>
        <taxon>Ciliophora</taxon>
        <taxon>Intramacronucleata</taxon>
        <taxon>Spirotrichea</taxon>
        <taxon>Stichotrichia</taxon>
        <taxon>Sporadotrichida</taxon>
        <taxon>Oxytrichidae</taxon>
        <taxon>Stylonychinae</taxon>
        <taxon>Stylonychia</taxon>
    </lineage>
</organism>
<dbReference type="OrthoDB" id="10264063at2759"/>
<feature type="coiled-coil region" evidence="1">
    <location>
        <begin position="455"/>
        <end position="489"/>
    </location>
</feature>
<protein>
    <recommendedName>
        <fullName evidence="3">DUF4200 domain-containing protein</fullName>
    </recommendedName>
</protein>
<evidence type="ECO:0000313" key="5">
    <source>
        <dbReference type="Proteomes" id="UP000039865"/>
    </source>
</evidence>
<dbReference type="InParanoid" id="A0A078APW6"/>
<evidence type="ECO:0000256" key="2">
    <source>
        <dbReference type="SAM" id="MobiDB-lite"/>
    </source>
</evidence>
<dbReference type="InterPro" id="IPR025252">
    <property type="entry name" value="DUF4200"/>
</dbReference>
<evidence type="ECO:0000259" key="3">
    <source>
        <dbReference type="Pfam" id="PF13863"/>
    </source>
</evidence>
<name>A0A078APW6_STYLE</name>
<accession>A0A078APW6</accession>
<reference evidence="4 5" key="1">
    <citation type="submission" date="2014-06" db="EMBL/GenBank/DDBJ databases">
        <authorList>
            <person name="Swart Estienne"/>
        </authorList>
    </citation>
    <scope>NUCLEOTIDE SEQUENCE [LARGE SCALE GENOMIC DNA]</scope>
    <source>
        <strain evidence="4 5">130c</strain>
    </source>
</reference>
<keyword evidence="1" id="KW-0175">Coiled coil</keyword>
<evidence type="ECO:0000313" key="4">
    <source>
        <dbReference type="EMBL" id="CDW84021.1"/>
    </source>
</evidence>
<dbReference type="Proteomes" id="UP000039865">
    <property type="component" value="Unassembled WGS sequence"/>
</dbReference>
<feature type="compositionally biased region" description="Polar residues" evidence="2">
    <location>
        <begin position="521"/>
        <end position="534"/>
    </location>
</feature>
<proteinExistence type="predicted"/>